<gene>
    <name evidence="1" type="ORF">F5148DRAFT_1296270</name>
</gene>
<sequence>MEKRLLGNSGIAVMPLAFGGNVFGWTIDEKTSFELLDAFIAAGFNFIDTADVYSRWAPGNKGGESETIIGKWVHKSNNRNKVVIATKVGKEMAPDKKGLSKKYIIDAVEASLQRLQTDYIDLYQSHDEDTATPLEETLEAYHQLIQQGKVRAIGASNYNAARLAEALRVSKQLQLPRYDTLQPLYNLYDREVFEKELEPLCLEHNVGVINYFALASGFLTGKYRSETDLNKSIRGQGNKKYLNDRGFAILHALDAVAAQYSATPAQVAIAWLIARKSVTAPIASATNLEQLQDLIKAASLQLNAEAITLLDRASAW</sequence>
<protein>
    <submittedName>
        <fullName evidence="1">Aldo/keto reductase</fullName>
    </submittedName>
</protein>
<evidence type="ECO:0000313" key="2">
    <source>
        <dbReference type="Proteomes" id="UP001207468"/>
    </source>
</evidence>
<organism evidence="1 2">
    <name type="scientific">Russula earlei</name>
    <dbReference type="NCBI Taxonomy" id="71964"/>
    <lineage>
        <taxon>Eukaryota</taxon>
        <taxon>Fungi</taxon>
        <taxon>Dikarya</taxon>
        <taxon>Basidiomycota</taxon>
        <taxon>Agaricomycotina</taxon>
        <taxon>Agaricomycetes</taxon>
        <taxon>Russulales</taxon>
        <taxon>Russulaceae</taxon>
        <taxon>Russula</taxon>
    </lineage>
</organism>
<comment type="caution">
    <text evidence="1">The sequence shown here is derived from an EMBL/GenBank/DDBJ whole genome shotgun (WGS) entry which is preliminary data.</text>
</comment>
<accession>A0ACC0TQ96</accession>
<dbReference type="EMBL" id="JAGFNK010001554">
    <property type="protein sequence ID" value="KAI9430563.1"/>
    <property type="molecule type" value="Genomic_DNA"/>
</dbReference>
<evidence type="ECO:0000313" key="1">
    <source>
        <dbReference type="EMBL" id="KAI9430563.1"/>
    </source>
</evidence>
<keyword evidence="2" id="KW-1185">Reference proteome</keyword>
<name>A0ACC0TQ96_9AGAM</name>
<proteinExistence type="predicted"/>
<reference evidence="1" key="1">
    <citation type="submission" date="2021-03" db="EMBL/GenBank/DDBJ databases">
        <title>Evolutionary priming and transition to the ectomycorrhizal habit in an iconic lineage of mushroom-forming fungi: is preadaptation a requirement?</title>
        <authorList>
            <consortium name="DOE Joint Genome Institute"/>
            <person name="Looney B.P."/>
            <person name="Miyauchi S."/>
            <person name="Morin E."/>
            <person name="Drula E."/>
            <person name="Courty P.E."/>
            <person name="Chicoki N."/>
            <person name="Fauchery L."/>
            <person name="Kohler A."/>
            <person name="Kuo A."/>
            <person name="LaButti K."/>
            <person name="Pangilinan J."/>
            <person name="Lipzen A."/>
            <person name="Riley R."/>
            <person name="Andreopoulos W."/>
            <person name="He G."/>
            <person name="Johnson J."/>
            <person name="Barry K.W."/>
            <person name="Grigoriev I.V."/>
            <person name="Nagy L."/>
            <person name="Hibbett D."/>
            <person name="Henrissat B."/>
            <person name="Matheny P.B."/>
            <person name="Labbe J."/>
            <person name="Martin A.F."/>
        </authorList>
    </citation>
    <scope>NUCLEOTIDE SEQUENCE</scope>
    <source>
        <strain evidence="1">BPL698</strain>
    </source>
</reference>
<dbReference type="Proteomes" id="UP001207468">
    <property type="component" value="Unassembled WGS sequence"/>
</dbReference>